<evidence type="ECO:0000313" key="2">
    <source>
        <dbReference type="Proteomes" id="UP000182190"/>
    </source>
</evidence>
<dbReference type="EMBL" id="CZCS02000176">
    <property type="protein sequence ID" value="VXD17922.1"/>
    <property type="molecule type" value="Genomic_DNA"/>
</dbReference>
<reference evidence="1" key="1">
    <citation type="submission" date="2019-10" db="EMBL/GenBank/DDBJ databases">
        <authorList>
            <consortium name="Genoscope - CEA"/>
            <person name="William W."/>
        </authorList>
    </citation>
    <scope>NUCLEOTIDE SEQUENCE [LARGE SCALE GENOMIC DNA]</scope>
    <source>
        <strain evidence="1">BBR_PRJEB10994</strain>
    </source>
</reference>
<protein>
    <submittedName>
        <fullName evidence="1">Uncharacterized protein</fullName>
    </submittedName>
</protein>
<dbReference type="Proteomes" id="UP000182190">
    <property type="component" value="Unassembled WGS sequence"/>
</dbReference>
<organism evidence="1 2">
    <name type="scientific">Planktothrix paucivesiculata PCC 9631</name>
    <dbReference type="NCBI Taxonomy" id="671071"/>
    <lineage>
        <taxon>Bacteria</taxon>
        <taxon>Bacillati</taxon>
        <taxon>Cyanobacteriota</taxon>
        <taxon>Cyanophyceae</taxon>
        <taxon>Oscillatoriophycideae</taxon>
        <taxon>Oscillatoriales</taxon>
        <taxon>Microcoleaceae</taxon>
        <taxon>Planktothrix</taxon>
    </lineage>
</organism>
<proteinExistence type="predicted"/>
<dbReference type="OrthoDB" id="428699at2"/>
<gene>
    <name evidence="1" type="ORF">PL9631_370084</name>
</gene>
<dbReference type="AlphaFoldDB" id="A0A7Z9E1F3"/>
<sequence>MQSIKGIVRNGVIYPIQPISYPDNYPVIITFLESEKQEQLVDISSEEYETGWDTLELALNENAVDTGIRDLAHQHDHYLYGKQKQDE</sequence>
<keyword evidence="2" id="KW-1185">Reference proteome</keyword>
<name>A0A7Z9E1F3_9CYAN</name>
<evidence type="ECO:0000313" key="1">
    <source>
        <dbReference type="EMBL" id="VXD17922.1"/>
    </source>
</evidence>
<comment type="caution">
    <text evidence="1">The sequence shown here is derived from an EMBL/GenBank/DDBJ whole genome shotgun (WGS) entry which is preliminary data.</text>
</comment>
<accession>A0A7Z9E1F3</accession>